<evidence type="ECO:0000313" key="1">
    <source>
        <dbReference type="EMBL" id="KAF5895921.1"/>
    </source>
</evidence>
<reference evidence="1" key="1">
    <citation type="submission" date="2020-07" db="EMBL/GenBank/DDBJ databases">
        <title>Clarias magur genome sequencing, assembly and annotation.</title>
        <authorList>
            <person name="Kushwaha B."/>
            <person name="Kumar R."/>
            <person name="Das P."/>
            <person name="Joshi C.G."/>
            <person name="Kumar D."/>
            <person name="Nagpure N.S."/>
            <person name="Pandey M."/>
            <person name="Agarwal S."/>
            <person name="Srivastava S."/>
            <person name="Singh M."/>
            <person name="Sahoo L."/>
            <person name="Jayasankar P."/>
            <person name="Meher P.K."/>
            <person name="Koringa P.G."/>
            <person name="Iquebal M.A."/>
            <person name="Das S.P."/>
            <person name="Bit A."/>
            <person name="Patnaik S."/>
            <person name="Patel N."/>
            <person name="Shah T.M."/>
            <person name="Hinsu A."/>
            <person name="Jena J.K."/>
        </authorList>
    </citation>
    <scope>NUCLEOTIDE SEQUENCE</scope>
    <source>
        <strain evidence="1">CIFAMagur01</strain>
        <tissue evidence="1">Testis</tissue>
    </source>
</reference>
<organism evidence="1 2">
    <name type="scientific">Clarias magur</name>
    <name type="common">Asian catfish</name>
    <name type="synonym">Macropteronotus magur</name>
    <dbReference type="NCBI Taxonomy" id="1594786"/>
    <lineage>
        <taxon>Eukaryota</taxon>
        <taxon>Metazoa</taxon>
        <taxon>Chordata</taxon>
        <taxon>Craniata</taxon>
        <taxon>Vertebrata</taxon>
        <taxon>Euteleostomi</taxon>
        <taxon>Actinopterygii</taxon>
        <taxon>Neopterygii</taxon>
        <taxon>Teleostei</taxon>
        <taxon>Ostariophysi</taxon>
        <taxon>Siluriformes</taxon>
        <taxon>Clariidae</taxon>
        <taxon>Clarias</taxon>
    </lineage>
</organism>
<evidence type="ECO:0000313" key="2">
    <source>
        <dbReference type="Proteomes" id="UP000727407"/>
    </source>
</evidence>
<gene>
    <name evidence="1" type="primary">nuoD</name>
    <name evidence="1" type="ORF">DAT39_014357</name>
</gene>
<name>A0A8J4X0A4_CLAMG</name>
<proteinExistence type="predicted"/>
<dbReference type="AlphaFoldDB" id="A0A8J4X0A4"/>
<keyword evidence="2" id="KW-1185">Reference proteome</keyword>
<accession>A0A8J4X0A4</accession>
<comment type="caution">
    <text evidence="1">The sequence shown here is derived from an EMBL/GenBank/DDBJ whole genome shotgun (WGS) entry which is preliminary data.</text>
</comment>
<dbReference type="EMBL" id="QNUK01000300">
    <property type="protein sequence ID" value="KAF5895921.1"/>
    <property type="molecule type" value="Genomic_DNA"/>
</dbReference>
<sequence>MGVSHSSLTGQTGSQSRDELSEYMHHLTWVSSLRSFLMSFGHRGPKCPREQEVVLHKDRLWRIPK</sequence>
<protein>
    <submittedName>
        <fullName evidence="1">NADH-quinone oxidoreductase subunit D</fullName>
    </submittedName>
</protein>
<dbReference type="Proteomes" id="UP000727407">
    <property type="component" value="Unassembled WGS sequence"/>
</dbReference>